<sequence>MEKGLSLEKEFVVENQHSAAKVASGAVNVLSTPSVVAFIENTSFELAQKFMENGKTTVGFHIEVFHLAPVPLGEKVKVVSIIDDIKERKIKFVVTVYWKERKIAEGIHERVIVIEDEFYKKISKL</sequence>
<reference evidence="2 3" key="1">
    <citation type="submission" date="2019-10" db="EMBL/GenBank/DDBJ databases">
        <title>Sequencing and Assembly of Multiple Reported Metal-Biooxidizing Members of the Extremely Thermoacidophilic Archaeal Family Sulfolobaceae.</title>
        <authorList>
            <person name="Counts J.A."/>
            <person name="Kelly R.M."/>
        </authorList>
    </citation>
    <scope>NUCLEOTIDE SEQUENCE [LARGE SCALE GENOMIC DNA]</scope>
    <source>
        <strain evidence="2 3">DSM 6482</strain>
    </source>
</reference>
<keyword evidence="3" id="KW-1185">Reference proteome</keyword>
<dbReference type="PANTHER" id="PTHR36934">
    <property type="entry name" value="BLR0278 PROTEIN"/>
    <property type="match status" value="1"/>
</dbReference>
<dbReference type="InterPro" id="IPR029069">
    <property type="entry name" value="HotDog_dom_sf"/>
</dbReference>
<feature type="domain" description="Fluoroacetyl-CoA-specific thioesterase-like" evidence="1">
    <location>
        <begin position="13"/>
        <end position="113"/>
    </location>
</feature>
<dbReference type="SUPFAM" id="SSF54637">
    <property type="entry name" value="Thioesterase/thiol ester dehydrase-isomerase"/>
    <property type="match status" value="1"/>
</dbReference>
<dbReference type="EMBL" id="WGGD01000005">
    <property type="protein sequence ID" value="MUN29695.1"/>
    <property type="molecule type" value="Genomic_DNA"/>
</dbReference>
<dbReference type="Pfam" id="PF22636">
    <property type="entry name" value="FlK"/>
    <property type="match status" value="1"/>
</dbReference>
<dbReference type="Gene3D" id="3.10.129.10">
    <property type="entry name" value="Hotdog Thioesterase"/>
    <property type="match status" value="1"/>
</dbReference>
<dbReference type="PIRSF" id="PIRSF014972">
    <property type="entry name" value="FlK"/>
    <property type="match status" value="1"/>
</dbReference>
<evidence type="ECO:0000313" key="3">
    <source>
        <dbReference type="Proteomes" id="UP000470772"/>
    </source>
</evidence>
<dbReference type="OrthoDB" id="359228at2157"/>
<accession>A0A6A9QQW9</accession>
<proteinExistence type="predicted"/>
<evidence type="ECO:0000313" key="2">
    <source>
        <dbReference type="EMBL" id="MUN29695.1"/>
    </source>
</evidence>
<evidence type="ECO:0000259" key="1">
    <source>
        <dbReference type="Pfam" id="PF22636"/>
    </source>
</evidence>
<organism evidence="2 3">
    <name type="scientific">Sulfuracidifex metallicus DSM 6482 = JCM 9184</name>
    <dbReference type="NCBI Taxonomy" id="523847"/>
    <lineage>
        <taxon>Archaea</taxon>
        <taxon>Thermoproteota</taxon>
        <taxon>Thermoprotei</taxon>
        <taxon>Sulfolobales</taxon>
        <taxon>Sulfolobaceae</taxon>
        <taxon>Sulfuracidifex</taxon>
    </lineage>
</organism>
<name>A0A6A9QQW9_SULME</name>
<dbReference type="PANTHER" id="PTHR36934:SF1">
    <property type="entry name" value="THIOESTERASE DOMAIN-CONTAINING PROTEIN"/>
    <property type="match status" value="1"/>
</dbReference>
<dbReference type="AlphaFoldDB" id="A0A6A9QQW9"/>
<protein>
    <submittedName>
        <fullName evidence="2">Thioesterase</fullName>
    </submittedName>
</protein>
<dbReference type="InterPro" id="IPR054485">
    <property type="entry name" value="FlK-like_dom"/>
</dbReference>
<gene>
    <name evidence="2" type="ORF">GC250_09660</name>
</gene>
<comment type="caution">
    <text evidence="2">The sequence shown here is derived from an EMBL/GenBank/DDBJ whole genome shotgun (WGS) entry which is preliminary data.</text>
</comment>
<dbReference type="InterPro" id="IPR025540">
    <property type="entry name" value="FlK"/>
</dbReference>
<dbReference type="Proteomes" id="UP000470772">
    <property type="component" value="Unassembled WGS sequence"/>
</dbReference>